<comment type="caution">
    <text evidence="1">The sequence shown here is derived from an EMBL/GenBank/DDBJ whole genome shotgun (WGS) entry which is preliminary data.</text>
</comment>
<sequence length="106" mass="12176">MVVFTKKNKEAINLDPNPNLKIIKIPIEDNLMHRTVDFYNTKYILQQNYAFGIAEFTEMAGAFAMFEDLGIENTFNIYASIFLPSHFQFLDFNILKHIEGGNVIPG</sequence>
<dbReference type="EMBL" id="CAJEWN010000221">
    <property type="protein sequence ID" value="CAD2173617.1"/>
    <property type="molecule type" value="Genomic_DNA"/>
</dbReference>
<dbReference type="Proteomes" id="UP000580250">
    <property type="component" value="Unassembled WGS sequence"/>
</dbReference>
<dbReference type="AlphaFoldDB" id="A0A6V7VFC3"/>
<organism evidence="1 2">
    <name type="scientific">Meloidogyne enterolobii</name>
    <name type="common">Root-knot nematode worm</name>
    <name type="synonym">Meloidogyne mayaguensis</name>
    <dbReference type="NCBI Taxonomy" id="390850"/>
    <lineage>
        <taxon>Eukaryota</taxon>
        <taxon>Metazoa</taxon>
        <taxon>Ecdysozoa</taxon>
        <taxon>Nematoda</taxon>
        <taxon>Chromadorea</taxon>
        <taxon>Rhabditida</taxon>
        <taxon>Tylenchina</taxon>
        <taxon>Tylenchomorpha</taxon>
        <taxon>Tylenchoidea</taxon>
        <taxon>Meloidogynidae</taxon>
        <taxon>Meloidogyninae</taxon>
        <taxon>Meloidogyne</taxon>
    </lineage>
</organism>
<protein>
    <submittedName>
        <fullName evidence="1">Uncharacterized protein</fullName>
    </submittedName>
</protein>
<gene>
    <name evidence="1" type="ORF">MENT_LOCUS25235</name>
</gene>
<accession>A0A6V7VFC3</accession>
<reference evidence="1 2" key="1">
    <citation type="submission" date="2020-08" db="EMBL/GenBank/DDBJ databases">
        <authorList>
            <person name="Koutsovoulos G."/>
            <person name="Danchin GJ E."/>
        </authorList>
    </citation>
    <scope>NUCLEOTIDE SEQUENCE [LARGE SCALE GENOMIC DNA]</scope>
</reference>
<proteinExistence type="predicted"/>
<evidence type="ECO:0000313" key="2">
    <source>
        <dbReference type="Proteomes" id="UP000580250"/>
    </source>
</evidence>
<evidence type="ECO:0000313" key="1">
    <source>
        <dbReference type="EMBL" id="CAD2173617.1"/>
    </source>
</evidence>
<name>A0A6V7VFC3_MELEN</name>